<dbReference type="RefSeq" id="WP_285489238.1">
    <property type="nucleotide sequence ID" value="NZ_BSTI01000018.1"/>
</dbReference>
<dbReference type="EMBL" id="BSTI01000018">
    <property type="protein sequence ID" value="GLY69845.1"/>
    <property type="molecule type" value="Genomic_DNA"/>
</dbReference>
<evidence type="ECO:0000313" key="1">
    <source>
        <dbReference type="EMBL" id="GLY69845.1"/>
    </source>
</evidence>
<proteinExistence type="predicted"/>
<sequence>MHEDWLFDRVQAEVAYRTEELHKTRGSSRYGGKWWRKLGRREAAIAVPEQRWPSRDQRPRVGTRAG</sequence>
<keyword evidence="2" id="KW-1185">Reference proteome</keyword>
<accession>A0A9W6VIM3</accession>
<dbReference type="AlphaFoldDB" id="A0A9W6VIM3"/>
<gene>
    <name evidence="1" type="ORF">Atai01_64640</name>
</gene>
<dbReference type="Proteomes" id="UP001165136">
    <property type="component" value="Unassembled WGS sequence"/>
</dbReference>
<comment type="caution">
    <text evidence="1">The sequence shown here is derived from an EMBL/GenBank/DDBJ whole genome shotgun (WGS) entry which is preliminary data.</text>
</comment>
<name>A0A9W6VIM3_9PSEU</name>
<evidence type="ECO:0000313" key="2">
    <source>
        <dbReference type="Proteomes" id="UP001165136"/>
    </source>
</evidence>
<reference evidence="1" key="1">
    <citation type="submission" date="2023-03" db="EMBL/GenBank/DDBJ databases">
        <title>Amycolatopsis taiwanensis NBRC 103393.</title>
        <authorList>
            <person name="Ichikawa N."/>
            <person name="Sato H."/>
            <person name="Tonouchi N."/>
        </authorList>
    </citation>
    <scope>NUCLEOTIDE SEQUENCE</scope>
    <source>
        <strain evidence="1">NBRC 103393</strain>
    </source>
</reference>
<organism evidence="1 2">
    <name type="scientific">Amycolatopsis taiwanensis</name>
    <dbReference type="NCBI Taxonomy" id="342230"/>
    <lineage>
        <taxon>Bacteria</taxon>
        <taxon>Bacillati</taxon>
        <taxon>Actinomycetota</taxon>
        <taxon>Actinomycetes</taxon>
        <taxon>Pseudonocardiales</taxon>
        <taxon>Pseudonocardiaceae</taxon>
        <taxon>Amycolatopsis</taxon>
    </lineage>
</organism>
<protein>
    <submittedName>
        <fullName evidence="1">Uncharacterized protein</fullName>
    </submittedName>
</protein>